<evidence type="ECO:0000313" key="3">
    <source>
        <dbReference type="Proteomes" id="UP000474630"/>
    </source>
</evidence>
<accession>A0A6C0RGJ8</accession>
<dbReference type="EMBL" id="CP048409">
    <property type="protein sequence ID" value="QIA09116.1"/>
    <property type="molecule type" value="Genomic_DNA"/>
</dbReference>
<evidence type="ECO:0000256" key="1">
    <source>
        <dbReference type="SAM" id="Coils"/>
    </source>
</evidence>
<dbReference type="KEGG" id="drc:G0Q07_15945"/>
<name>A0A6C0RGJ8_9BACT</name>
<evidence type="ECO:0008006" key="4">
    <source>
        <dbReference type="Google" id="ProtNLM"/>
    </source>
</evidence>
<proteinExistence type="predicted"/>
<sequence>MLRQLKIAKSDYDQFLDGLNSRFFDGNFAWMAMGLEHVPQMFSLSKYAYLDIISEKKTLNKLRNNPGELNSILPLDMPDTMTLDKMLHDGHCHVCNRSAEEGSEAWNYIFKLKNRPSSKQNEAPLFKNDFKSFFEDIQLLSQPFTGKIGYVEDSIASSIQKQDELKSRISRIDGKLKTNQIELKELLKSDDIDENADKEKNILNAYEGAIKRATQAEERINRTTQRIKEINKTIRGIEEELEKLRGVDVPVEYKNAYELLNDIAISVSNTRERTFINMLKRLEEYSNKHFGNLIKYNEISGGILRFKQTLSDTIELDVVDKDENIVSGSSEGFQRMKKLAVVMSIISAKGTGFNYPMFADAPLSTFGKGFIKSFFEEVPNVFPQSIILINNIYDADAPNKLDDIGNDLLKNNGHVSTMYLNEVNSKVQQVDRKTLITKLKG</sequence>
<keyword evidence="3" id="KW-1185">Reference proteome</keyword>
<reference evidence="2 3" key="1">
    <citation type="submission" date="2020-02" db="EMBL/GenBank/DDBJ databases">
        <title>Genome sequencing for Draconibacterium sp. strain M1.</title>
        <authorList>
            <person name="Park S.-J."/>
        </authorList>
    </citation>
    <scope>NUCLEOTIDE SEQUENCE [LARGE SCALE GENOMIC DNA]</scope>
    <source>
        <strain evidence="2 3">M1</strain>
    </source>
</reference>
<dbReference type="AlphaFoldDB" id="A0A6C0RGJ8"/>
<keyword evidence="1" id="KW-0175">Coiled coil</keyword>
<evidence type="ECO:0000313" key="2">
    <source>
        <dbReference type="EMBL" id="QIA09116.1"/>
    </source>
</evidence>
<gene>
    <name evidence="2" type="ORF">G0Q07_15945</name>
</gene>
<organism evidence="2 3">
    <name type="scientific">Draconibacterium halophilum</name>
    <dbReference type="NCBI Taxonomy" id="2706887"/>
    <lineage>
        <taxon>Bacteria</taxon>
        <taxon>Pseudomonadati</taxon>
        <taxon>Bacteroidota</taxon>
        <taxon>Bacteroidia</taxon>
        <taxon>Marinilabiliales</taxon>
        <taxon>Prolixibacteraceae</taxon>
        <taxon>Draconibacterium</taxon>
    </lineage>
</organism>
<dbReference type="SUPFAM" id="SSF52540">
    <property type="entry name" value="P-loop containing nucleoside triphosphate hydrolases"/>
    <property type="match status" value="1"/>
</dbReference>
<dbReference type="RefSeq" id="WP_163348033.1">
    <property type="nucleotide sequence ID" value="NZ_CP048409.1"/>
</dbReference>
<dbReference type="InterPro" id="IPR027417">
    <property type="entry name" value="P-loop_NTPase"/>
</dbReference>
<feature type="coiled-coil region" evidence="1">
    <location>
        <begin position="196"/>
        <end position="247"/>
    </location>
</feature>
<dbReference type="Proteomes" id="UP000474630">
    <property type="component" value="Chromosome"/>
</dbReference>
<protein>
    <recommendedName>
        <fullName evidence="4">DNA sulfur modification protein DndD</fullName>
    </recommendedName>
</protein>